<organism evidence="1">
    <name type="scientific">Ignisphaera aggregans</name>
    <dbReference type="NCBI Taxonomy" id="334771"/>
    <lineage>
        <taxon>Archaea</taxon>
        <taxon>Thermoproteota</taxon>
        <taxon>Thermoprotei</taxon>
        <taxon>Desulfurococcales</taxon>
        <taxon>Desulfurococcaceae</taxon>
        <taxon>Ignisphaera</taxon>
    </lineage>
</organism>
<evidence type="ECO:0000313" key="1">
    <source>
        <dbReference type="EMBL" id="HEM67877.1"/>
    </source>
</evidence>
<protein>
    <submittedName>
        <fullName evidence="1">Uncharacterized protein</fullName>
    </submittedName>
</protein>
<reference evidence="1" key="1">
    <citation type="journal article" date="2020" name="mSystems">
        <title>Genome- and Community-Level Interaction Insights into Carbon Utilization and Element Cycling Functions of Hydrothermarchaeota in Hydrothermal Sediment.</title>
        <authorList>
            <person name="Zhou Z."/>
            <person name="Liu Y."/>
            <person name="Xu W."/>
            <person name="Pan J."/>
            <person name="Luo Z.H."/>
            <person name="Li M."/>
        </authorList>
    </citation>
    <scope>NUCLEOTIDE SEQUENCE [LARGE SCALE GENOMIC DNA]</scope>
    <source>
        <strain evidence="1">SpSt-125</strain>
    </source>
</reference>
<sequence length="72" mass="8090">MDRSVVMPSKTLNTLSIHRSIERIDFRRRATELAENLSLLINLFMAGIATSIPVQTPLETIRVSTQPEEPLA</sequence>
<comment type="caution">
    <text evidence="1">The sequence shown here is derived from an EMBL/GenBank/DDBJ whole genome shotgun (WGS) entry which is preliminary data.</text>
</comment>
<gene>
    <name evidence="1" type="ORF">ENO26_10010</name>
</gene>
<name>A0A7J2U6B6_9CREN</name>
<accession>A0A7J2U6B6</accession>
<dbReference type="EMBL" id="DSEU01000070">
    <property type="protein sequence ID" value="HEM67877.1"/>
    <property type="molecule type" value="Genomic_DNA"/>
</dbReference>
<dbReference type="AlphaFoldDB" id="A0A7J2U6B6"/>
<proteinExistence type="predicted"/>